<keyword evidence="2" id="KW-0808">Transferase</keyword>
<feature type="domain" description="Glycosyl transferase CAP10" evidence="3">
    <location>
        <begin position="3"/>
        <end position="122"/>
    </location>
</feature>
<dbReference type="AlphaFoldDB" id="A0A9W7F3T8"/>
<accession>A0A9W7F3T8</accession>
<name>A0A9W7F3T8_9STRA</name>
<keyword evidence="5" id="KW-1185">Reference proteome</keyword>
<dbReference type="PANTHER" id="PTHR12203">
    <property type="entry name" value="KDEL LYS-ASP-GLU-LEU CONTAINING - RELATED"/>
    <property type="match status" value="1"/>
</dbReference>
<evidence type="ECO:0000313" key="5">
    <source>
        <dbReference type="Proteomes" id="UP001165085"/>
    </source>
</evidence>
<evidence type="ECO:0000256" key="2">
    <source>
        <dbReference type="ARBA" id="ARBA00022679"/>
    </source>
</evidence>
<evidence type="ECO:0000259" key="3">
    <source>
        <dbReference type="Pfam" id="PF05686"/>
    </source>
</evidence>
<reference evidence="5" key="1">
    <citation type="journal article" date="2023" name="Commun. Biol.">
        <title>Genome analysis of Parmales, the sister group of diatoms, reveals the evolutionary specialization of diatoms from phago-mixotrophs to photoautotrophs.</title>
        <authorList>
            <person name="Ban H."/>
            <person name="Sato S."/>
            <person name="Yoshikawa S."/>
            <person name="Yamada K."/>
            <person name="Nakamura Y."/>
            <person name="Ichinomiya M."/>
            <person name="Sato N."/>
            <person name="Blanc-Mathieu R."/>
            <person name="Endo H."/>
            <person name="Kuwata A."/>
            <person name="Ogata H."/>
        </authorList>
    </citation>
    <scope>NUCLEOTIDE SEQUENCE [LARGE SCALE GENOMIC DNA]</scope>
    <source>
        <strain evidence="5">NIES 3701</strain>
    </source>
</reference>
<organism evidence="4 5">
    <name type="scientific">Triparma strigata</name>
    <dbReference type="NCBI Taxonomy" id="1606541"/>
    <lineage>
        <taxon>Eukaryota</taxon>
        <taxon>Sar</taxon>
        <taxon>Stramenopiles</taxon>
        <taxon>Ochrophyta</taxon>
        <taxon>Bolidophyceae</taxon>
        <taxon>Parmales</taxon>
        <taxon>Triparmaceae</taxon>
        <taxon>Triparma</taxon>
    </lineage>
</organism>
<dbReference type="InterPro" id="IPR006598">
    <property type="entry name" value="CAP10"/>
</dbReference>
<gene>
    <name evidence="4" type="ORF">TrST_g13368</name>
</gene>
<dbReference type="InterPro" id="IPR051091">
    <property type="entry name" value="O-Glucosyltr/Glycosyltrsf_90"/>
</dbReference>
<dbReference type="OrthoDB" id="202415at2759"/>
<proteinExistence type="inferred from homology"/>
<comment type="similarity">
    <text evidence="1">Belongs to the glycosyltransferase 90 family.</text>
</comment>
<sequence length="143" mass="17087">MIIEGHCGWSDRIAFTSYLNSVTVKQESFCRMWFEDGLVAWRDYVPVDYRLEKLEANTEFILTDDEYRRKMIRNMRNFAGDVLNQDSMNSYLELLIKEFDRNRRADGWKEDVKIEEGMMEISEYVEKFKEGERLELGNRTTGL</sequence>
<evidence type="ECO:0000256" key="1">
    <source>
        <dbReference type="ARBA" id="ARBA00010118"/>
    </source>
</evidence>
<dbReference type="PANTHER" id="PTHR12203:SF35">
    <property type="entry name" value="PROTEIN O-GLUCOSYLTRANSFERASE 1"/>
    <property type="match status" value="1"/>
</dbReference>
<dbReference type="EMBL" id="BRXY01000569">
    <property type="protein sequence ID" value="GMI00428.1"/>
    <property type="molecule type" value="Genomic_DNA"/>
</dbReference>
<dbReference type="Proteomes" id="UP001165085">
    <property type="component" value="Unassembled WGS sequence"/>
</dbReference>
<evidence type="ECO:0000313" key="4">
    <source>
        <dbReference type="EMBL" id="GMI00428.1"/>
    </source>
</evidence>
<dbReference type="GO" id="GO:0016740">
    <property type="term" value="F:transferase activity"/>
    <property type="evidence" value="ECO:0007669"/>
    <property type="project" value="UniProtKB-KW"/>
</dbReference>
<protein>
    <recommendedName>
        <fullName evidence="3">Glycosyl transferase CAP10 domain-containing protein</fullName>
    </recommendedName>
</protein>
<comment type="caution">
    <text evidence="4">The sequence shown here is derived from an EMBL/GenBank/DDBJ whole genome shotgun (WGS) entry which is preliminary data.</text>
</comment>
<dbReference type="Pfam" id="PF05686">
    <property type="entry name" value="Glyco_transf_90"/>
    <property type="match status" value="1"/>
</dbReference>